<sequence length="56" mass="6047">MASLGKPLNADKYTLENVDGIDVYVMNGINAVNDTVNVSTMSFLFIENLVVNGIIV</sequence>
<name>A0A930H351_9FIRM</name>
<proteinExistence type="predicted"/>
<dbReference type="Proteomes" id="UP000758611">
    <property type="component" value="Unassembled WGS sequence"/>
</dbReference>
<dbReference type="AlphaFoldDB" id="A0A930H351"/>
<gene>
    <name evidence="1" type="ORF">HXM94_01515</name>
    <name evidence="2" type="ORF">NM222_01265</name>
</gene>
<reference evidence="2" key="2">
    <citation type="submission" date="2022-07" db="EMBL/GenBank/DDBJ databases">
        <title>Parvimonas micra travels from the subgingival sulcus of the human oral cavity to the colorectal adenocarcinoma.</title>
        <authorList>
            <person name="Conde-Perez K."/>
            <person name="Buetas E."/>
            <person name="Aja-Macaya P."/>
            <person name="Martin-De Arribas E."/>
            <person name="Iglesias-Corras I."/>
            <person name="Trigo-Tasende N."/>
            <person name="Nasser-Ali M."/>
            <person name="Estevez L.S."/>
            <person name="Rumbo-Feal S."/>
            <person name="Otero-Alen B."/>
            <person name="Noguera J.F."/>
            <person name="Concha A."/>
            <person name="Pardinas-Lopez S."/>
            <person name="Carda-Dieguez M."/>
            <person name="Gomez-Randulfe I."/>
            <person name="Martinez-Lago N."/>
            <person name="Ladra S."/>
            <person name="Aparicio L.A."/>
            <person name="Bou G."/>
            <person name="Mira A."/>
            <person name="Vallejo J.A."/>
            <person name="Poza M."/>
        </authorList>
    </citation>
    <scope>NUCLEOTIDE SEQUENCE</scope>
    <source>
        <strain evidence="2">PM102KC-G-1</strain>
    </source>
</reference>
<evidence type="ECO:0000313" key="2">
    <source>
        <dbReference type="EMBL" id="WBB31136.1"/>
    </source>
</evidence>
<dbReference type="EMBL" id="CP101412">
    <property type="protein sequence ID" value="WBB31136.1"/>
    <property type="molecule type" value="Genomic_DNA"/>
</dbReference>
<dbReference type="Proteomes" id="UP001210690">
    <property type="component" value="Chromosome"/>
</dbReference>
<evidence type="ECO:0000313" key="1">
    <source>
        <dbReference type="EMBL" id="MBF1306456.1"/>
    </source>
</evidence>
<evidence type="ECO:0000313" key="3">
    <source>
        <dbReference type="Proteomes" id="UP000758611"/>
    </source>
</evidence>
<accession>A0A930H351</accession>
<organism evidence="1 3">
    <name type="scientific">Parvimonas micra</name>
    <dbReference type="NCBI Taxonomy" id="33033"/>
    <lineage>
        <taxon>Bacteria</taxon>
        <taxon>Bacillati</taxon>
        <taxon>Bacillota</taxon>
        <taxon>Tissierellia</taxon>
        <taxon>Tissierellales</taxon>
        <taxon>Peptoniphilaceae</taxon>
        <taxon>Parvimonas</taxon>
    </lineage>
</organism>
<protein>
    <submittedName>
        <fullName evidence="1">Uncharacterized protein</fullName>
    </submittedName>
</protein>
<reference evidence="1" key="1">
    <citation type="submission" date="2020-04" db="EMBL/GenBank/DDBJ databases">
        <title>Deep metagenomics examines the oral microbiome during advanced dental caries in children, revealing novel taxa and co-occurrences with host molecules.</title>
        <authorList>
            <person name="Baker J.L."/>
            <person name="Morton J.T."/>
            <person name="Dinis M."/>
            <person name="Alvarez R."/>
            <person name="Tran N.C."/>
            <person name="Knight R."/>
            <person name="Edlund A."/>
        </authorList>
    </citation>
    <scope>NUCLEOTIDE SEQUENCE</scope>
    <source>
        <strain evidence="1">JCVI_23_bin.11</strain>
    </source>
</reference>
<dbReference type="EMBL" id="JABZRE010000003">
    <property type="protein sequence ID" value="MBF1306456.1"/>
    <property type="molecule type" value="Genomic_DNA"/>
</dbReference>